<evidence type="ECO:0000256" key="2">
    <source>
        <dbReference type="SAM" id="Phobius"/>
    </source>
</evidence>
<dbReference type="EMBL" id="LQPQ01000025">
    <property type="protein sequence ID" value="ORW86445.1"/>
    <property type="molecule type" value="Genomic_DNA"/>
</dbReference>
<keyword evidence="4" id="KW-1185">Reference proteome</keyword>
<dbReference type="RefSeq" id="WP_085249020.1">
    <property type="nucleotide sequence ID" value="NZ_CAJMWI010000001.1"/>
</dbReference>
<feature type="region of interest" description="Disordered" evidence="1">
    <location>
        <begin position="33"/>
        <end position="59"/>
    </location>
</feature>
<reference evidence="3 4" key="1">
    <citation type="submission" date="2016-01" db="EMBL/GenBank/DDBJ databases">
        <title>The new phylogeny of the genus Mycobacterium.</title>
        <authorList>
            <person name="Tarcisio F."/>
            <person name="Conor M."/>
            <person name="Antonella G."/>
            <person name="Elisabetta G."/>
            <person name="Giulia F.S."/>
            <person name="Sara T."/>
            <person name="Anna F."/>
            <person name="Clotilde B."/>
            <person name="Roberto B."/>
            <person name="Veronica D.S."/>
            <person name="Fabio R."/>
            <person name="Monica P."/>
            <person name="Olivier J."/>
            <person name="Enrico T."/>
            <person name="Nicola S."/>
        </authorList>
    </citation>
    <scope>NUCLEOTIDE SEQUENCE [LARGE SCALE GENOMIC DNA]</scope>
    <source>
        <strain evidence="3 4">DSM 45176</strain>
    </source>
</reference>
<protein>
    <submittedName>
        <fullName evidence="3">Uncharacterized protein</fullName>
    </submittedName>
</protein>
<evidence type="ECO:0000313" key="3">
    <source>
        <dbReference type="EMBL" id="ORW86445.1"/>
    </source>
</evidence>
<feature type="transmembrane region" description="Helical" evidence="2">
    <location>
        <begin position="7"/>
        <end position="29"/>
    </location>
</feature>
<name>A0A1X2DE15_9MYCO</name>
<keyword evidence="2" id="KW-0472">Membrane</keyword>
<gene>
    <name evidence="3" type="ORF">AWC22_10825</name>
</gene>
<evidence type="ECO:0000313" key="4">
    <source>
        <dbReference type="Proteomes" id="UP000193087"/>
    </source>
</evidence>
<keyword evidence="2" id="KW-1133">Transmembrane helix</keyword>
<dbReference type="STRING" id="486698.AWC22_10825"/>
<organism evidence="3 4">
    <name type="scientific">Mycobacterium riyadhense</name>
    <dbReference type="NCBI Taxonomy" id="486698"/>
    <lineage>
        <taxon>Bacteria</taxon>
        <taxon>Bacillati</taxon>
        <taxon>Actinomycetota</taxon>
        <taxon>Actinomycetes</taxon>
        <taxon>Mycobacteriales</taxon>
        <taxon>Mycobacteriaceae</taxon>
        <taxon>Mycobacterium</taxon>
    </lineage>
</organism>
<sequence>MGFVIQWLCYLAAFVAGSAVAWVIVAVSIKKKNEDAPKVEEAPTEEMPTAELPQETGAP</sequence>
<accession>A0A1X2DE15</accession>
<keyword evidence="2" id="KW-0812">Transmembrane</keyword>
<evidence type="ECO:0000256" key="1">
    <source>
        <dbReference type="SAM" id="MobiDB-lite"/>
    </source>
</evidence>
<dbReference type="Proteomes" id="UP000193087">
    <property type="component" value="Unassembled WGS sequence"/>
</dbReference>
<dbReference type="GeneID" id="93496671"/>
<dbReference type="AlphaFoldDB" id="A0A1X2DE15"/>
<comment type="caution">
    <text evidence="3">The sequence shown here is derived from an EMBL/GenBank/DDBJ whole genome shotgun (WGS) entry which is preliminary data.</text>
</comment>
<proteinExistence type="predicted"/>